<keyword evidence="3" id="KW-1185">Reference proteome</keyword>
<name>A0ABP6SZS5_9ACTN</name>
<evidence type="ECO:0000313" key="2">
    <source>
        <dbReference type="EMBL" id="GAA3389533.1"/>
    </source>
</evidence>
<organism evidence="2 3">
    <name type="scientific">Cryptosporangium minutisporangium</name>
    <dbReference type="NCBI Taxonomy" id="113569"/>
    <lineage>
        <taxon>Bacteria</taxon>
        <taxon>Bacillati</taxon>
        <taxon>Actinomycetota</taxon>
        <taxon>Actinomycetes</taxon>
        <taxon>Cryptosporangiales</taxon>
        <taxon>Cryptosporangiaceae</taxon>
        <taxon>Cryptosporangium</taxon>
    </lineage>
</organism>
<gene>
    <name evidence="2" type="ORF">GCM10020369_40020</name>
</gene>
<dbReference type="Proteomes" id="UP001501676">
    <property type="component" value="Unassembled WGS sequence"/>
</dbReference>
<reference evidence="3" key="1">
    <citation type="journal article" date="2019" name="Int. J. Syst. Evol. Microbiol.">
        <title>The Global Catalogue of Microorganisms (GCM) 10K type strain sequencing project: providing services to taxonomists for standard genome sequencing and annotation.</title>
        <authorList>
            <consortium name="The Broad Institute Genomics Platform"/>
            <consortium name="The Broad Institute Genome Sequencing Center for Infectious Disease"/>
            <person name="Wu L."/>
            <person name="Ma J."/>
        </authorList>
    </citation>
    <scope>NUCLEOTIDE SEQUENCE [LARGE SCALE GENOMIC DNA]</scope>
    <source>
        <strain evidence="3">JCM 9458</strain>
    </source>
</reference>
<evidence type="ECO:0000313" key="3">
    <source>
        <dbReference type="Proteomes" id="UP001501676"/>
    </source>
</evidence>
<dbReference type="EMBL" id="BAAAYN010000024">
    <property type="protein sequence ID" value="GAA3389533.1"/>
    <property type="molecule type" value="Genomic_DNA"/>
</dbReference>
<proteinExistence type="predicted"/>
<comment type="caution">
    <text evidence="2">The sequence shown here is derived from an EMBL/GenBank/DDBJ whole genome shotgun (WGS) entry which is preliminary data.</text>
</comment>
<protein>
    <submittedName>
        <fullName evidence="2">Uncharacterized protein</fullName>
    </submittedName>
</protein>
<sequence length="77" mass="8443">METLLMLALIAVAAVVVGRFQIAARGQRTVEEPAAPTPPPGRRLPFRPSGQVFRALRAARPTEVRSQHLMETENGPR</sequence>
<evidence type="ECO:0000256" key="1">
    <source>
        <dbReference type="SAM" id="MobiDB-lite"/>
    </source>
</evidence>
<dbReference type="RefSeq" id="WP_345729678.1">
    <property type="nucleotide sequence ID" value="NZ_BAAAYN010000024.1"/>
</dbReference>
<accession>A0ABP6SZS5</accession>
<feature type="region of interest" description="Disordered" evidence="1">
    <location>
        <begin position="26"/>
        <end position="47"/>
    </location>
</feature>